<dbReference type="InterPro" id="IPR028098">
    <property type="entry name" value="Glyco_trans_4-like_N"/>
</dbReference>
<accession>A0A939RWZ3</accession>
<reference evidence="4" key="1">
    <citation type="submission" date="2021-03" db="EMBL/GenBank/DDBJ databases">
        <title>Leucobacter chromiisoli sp. nov., isolated from chromium-containing soil of chemical plant.</title>
        <authorList>
            <person name="Xu Z."/>
        </authorList>
    </citation>
    <scope>NUCLEOTIDE SEQUENCE</scope>
    <source>
        <strain evidence="4">A2</strain>
    </source>
</reference>
<dbReference type="Gene3D" id="3.40.50.2000">
    <property type="entry name" value="Glycogen Phosphorylase B"/>
    <property type="match status" value="2"/>
</dbReference>
<dbReference type="Proteomes" id="UP000664398">
    <property type="component" value="Unassembled WGS sequence"/>
</dbReference>
<keyword evidence="1" id="KW-0328">Glycosyltransferase</keyword>
<keyword evidence="2" id="KW-0808">Transferase</keyword>
<evidence type="ECO:0000313" key="5">
    <source>
        <dbReference type="Proteomes" id="UP000664398"/>
    </source>
</evidence>
<name>A0A939RWZ3_9MICO</name>
<dbReference type="GO" id="GO:0016757">
    <property type="term" value="F:glycosyltransferase activity"/>
    <property type="evidence" value="ECO:0007669"/>
    <property type="project" value="UniProtKB-KW"/>
</dbReference>
<dbReference type="SUPFAM" id="SSF53756">
    <property type="entry name" value="UDP-Glycosyltransferase/glycogen phosphorylase"/>
    <property type="match status" value="1"/>
</dbReference>
<dbReference type="PANTHER" id="PTHR46401:SF2">
    <property type="entry name" value="GLYCOSYLTRANSFERASE WBBK-RELATED"/>
    <property type="match status" value="1"/>
</dbReference>
<proteinExistence type="predicted"/>
<dbReference type="AlphaFoldDB" id="A0A939RWZ3"/>
<dbReference type="GO" id="GO:0009103">
    <property type="term" value="P:lipopolysaccharide biosynthetic process"/>
    <property type="evidence" value="ECO:0007669"/>
    <property type="project" value="TreeGrafter"/>
</dbReference>
<dbReference type="RefSeq" id="WP_208046043.1">
    <property type="nucleotide sequence ID" value="NZ_JAGDYL010000015.1"/>
</dbReference>
<evidence type="ECO:0000259" key="3">
    <source>
        <dbReference type="Pfam" id="PF13439"/>
    </source>
</evidence>
<sequence>MTAITLIAEPFPDWEAEQHSAASRDLAAAVAATAPRTCSARYLISKGAELPTFTSPLLRTEHLPMPAKSLPLVWRAGSAARPLDGEFVHAITPLAPLRAREEDDGSQTSVLVPHSIAWDAPELLGKNLAKLYRTYVRRAAKYADVILTPTQATAEALQAHYGADLPVQVFPLAPPTEFLAPADAAEQSLALGLPERYAATTAVAGEHGRLEWIFDALRADPSLPPVVIIEGLDPVPPAQPKRGGPEQSTAAGVPEDLQGRVLSVKPRTLSDVGTILSGADLLLQPQAYATTGYTLLGALAANAPVLHAGHAATAELVFDAGTAAEDAAGFAAEFSRIAREPDELERLRVIARDRSRSFGWRNTAWQLWETHADI</sequence>
<feature type="domain" description="Glycosyltransferase subfamily 4-like N-terminal" evidence="3">
    <location>
        <begin position="62"/>
        <end position="171"/>
    </location>
</feature>
<organism evidence="4 5">
    <name type="scientific">Leucobacter ruminantium</name>
    <dbReference type="NCBI Taxonomy" id="1289170"/>
    <lineage>
        <taxon>Bacteria</taxon>
        <taxon>Bacillati</taxon>
        <taxon>Actinomycetota</taxon>
        <taxon>Actinomycetes</taxon>
        <taxon>Micrococcales</taxon>
        <taxon>Microbacteriaceae</taxon>
        <taxon>Leucobacter</taxon>
    </lineage>
</organism>
<keyword evidence="5" id="KW-1185">Reference proteome</keyword>
<gene>
    <name evidence="4" type="ORF">J4H91_09580</name>
</gene>
<evidence type="ECO:0000256" key="1">
    <source>
        <dbReference type="ARBA" id="ARBA00022676"/>
    </source>
</evidence>
<evidence type="ECO:0000313" key="4">
    <source>
        <dbReference type="EMBL" id="MBO1805567.1"/>
    </source>
</evidence>
<dbReference type="EMBL" id="JAGDYL010000015">
    <property type="protein sequence ID" value="MBO1805567.1"/>
    <property type="molecule type" value="Genomic_DNA"/>
</dbReference>
<comment type="caution">
    <text evidence="4">The sequence shown here is derived from an EMBL/GenBank/DDBJ whole genome shotgun (WGS) entry which is preliminary data.</text>
</comment>
<dbReference type="PANTHER" id="PTHR46401">
    <property type="entry name" value="GLYCOSYLTRANSFERASE WBBK-RELATED"/>
    <property type="match status" value="1"/>
</dbReference>
<protein>
    <submittedName>
        <fullName evidence="4">Glycosyltransferase</fullName>
    </submittedName>
</protein>
<dbReference type="Pfam" id="PF13439">
    <property type="entry name" value="Glyco_transf_4"/>
    <property type="match status" value="1"/>
</dbReference>
<evidence type="ECO:0000256" key="2">
    <source>
        <dbReference type="ARBA" id="ARBA00022679"/>
    </source>
</evidence>